<evidence type="ECO:0000313" key="9">
    <source>
        <dbReference type="EMBL" id="SCV70742.1"/>
    </source>
</evidence>
<dbReference type="OrthoDB" id="2190159at2759"/>
<evidence type="ECO:0000256" key="1">
    <source>
        <dbReference type="ARBA" id="ARBA00004406"/>
    </source>
</evidence>
<feature type="domain" description="Golgin subfamily A member 7/ERF4" evidence="8">
    <location>
        <begin position="131"/>
        <end position="242"/>
    </location>
</feature>
<feature type="compositionally biased region" description="Polar residues" evidence="7">
    <location>
        <begin position="21"/>
        <end position="32"/>
    </location>
</feature>
<dbReference type="PANTHER" id="PTHR13254:SF0">
    <property type="entry name" value="GOLGIN SUBFAMILY A MEMBER 7_ERF4 DOMAIN-CONTAINING PROTEIN"/>
    <property type="match status" value="1"/>
</dbReference>
<dbReference type="GO" id="GO:0031211">
    <property type="term" value="C:endoplasmic reticulum palmitoyltransferase complex"/>
    <property type="evidence" value="ECO:0007669"/>
    <property type="project" value="TreeGrafter"/>
</dbReference>
<dbReference type="STRING" id="269621.A0A238FA69"/>
<evidence type="ECO:0000256" key="3">
    <source>
        <dbReference type="ARBA" id="ARBA00011396"/>
    </source>
</evidence>
<dbReference type="InterPro" id="IPR019383">
    <property type="entry name" value="Golgin_A_7/ERF4"/>
</dbReference>
<sequence>MASEGSTFSPSSNSPRKENAITRSAFNATVSLDTMGGDRPTTSGTSPTPASEFLPPPMNDRATFPSTLSELPRRTVSEPNDPTNGPTGLGAWRSVQSGLVSSNGAGAGGQIFHDPIRPRGIIGKTKPRMVLRVERDHSDGQTCQFCCDWISELEGRVTRKEFESTLNDMNAILASAHDPYRSILDNCCAILTFYLSPKLFPSHFAQSMREFDRILESANQIIYNPVGLNILPPRRTAFLFLEIELY</sequence>
<keyword evidence="6" id="KW-0472">Membrane</keyword>
<reference evidence="10" key="1">
    <citation type="submission" date="2016-09" db="EMBL/GenBank/DDBJ databases">
        <authorList>
            <person name="Jeantristanb JTB J.-T."/>
            <person name="Ricardo R."/>
        </authorList>
    </citation>
    <scope>NUCLEOTIDE SEQUENCE [LARGE SCALE GENOMIC DNA]</scope>
</reference>
<feature type="compositionally biased region" description="Polar residues" evidence="7">
    <location>
        <begin position="77"/>
        <end position="86"/>
    </location>
</feature>
<feature type="region of interest" description="Disordered" evidence="7">
    <location>
        <begin position="1"/>
        <end position="92"/>
    </location>
</feature>
<evidence type="ECO:0000256" key="7">
    <source>
        <dbReference type="SAM" id="MobiDB-lite"/>
    </source>
</evidence>
<comment type="subcellular location">
    <subcellularLocation>
        <location evidence="1">Endoplasmic reticulum membrane</location>
        <topology evidence="1">Peripheral membrane protein</topology>
    </subcellularLocation>
</comment>
<comment type="subunit">
    <text evidence="3">Interacts with ERF2.</text>
</comment>
<accession>A0A238FA69</accession>
<dbReference type="Proteomes" id="UP000198372">
    <property type="component" value="Unassembled WGS sequence"/>
</dbReference>
<organism evidence="9 10">
    <name type="scientific">Microbotryum intermedium</name>
    <dbReference type="NCBI Taxonomy" id="269621"/>
    <lineage>
        <taxon>Eukaryota</taxon>
        <taxon>Fungi</taxon>
        <taxon>Dikarya</taxon>
        <taxon>Basidiomycota</taxon>
        <taxon>Pucciniomycotina</taxon>
        <taxon>Microbotryomycetes</taxon>
        <taxon>Microbotryales</taxon>
        <taxon>Microbotryaceae</taxon>
        <taxon>Microbotryum</taxon>
    </lineage>
</organism>
<evidence type="ECO:0000256" key="2">
    <source>
        <dbReference type="ARBA" id="ARBA00007732"/>
    </source>
</evidence>
<dbReference type="GO" id="GO:0005789">
    <property type="term" value="C:endoplasmic reticulum membrane"/>
    <property type="evidence" value="ECO:0007669"/>
    <property type="project" value="UniProtKB-SubCell"/>
</dbReference>
<dbReference type="PANTHER" id="PTHR13254">
    <property type="entry name" value="GOLGI AUTOANTIGEN, GOLGIN SUBFAMILY A, 7"/>
    <property type="match status" value="1"/>
</dbReference>
<dbReference type="InterPro" id="IPR051371">
    <property type="entry name" value="Ras_palmitoyltransferase"/>
</dbReference>
<comment type="similarity">
    <text evidence="2">Belongs to the ERF4 family.</text>
</comment>
<gene>
    <name evidence="9" type="ORF">BQ2448_3504</name>
</gene>
<proteinExistence type="inferred from homology"/>
<dbReference type="EMBL" id="FMSP01000006">
    <property type="protein sequence ID" value="SCV70742.1"/>
    <property type="molecule type" value="Genomic_DNA"/>
</dbReference>
<evidence type="ECO:0000256" key="5">
    <source>
        <dbReference type="ARBA" id="ARBA00022824"/>
    </source>
</evidence>
<evidence type="ECO:0000259" key="8">
    <source>
        <dbReference type="Pfam" id="PF10256"/>
    </source>
</evidence>
<dbReference type="AlphaFoldDB" id="A0A238FA69"/>
<keyword evidence="10" id="KW-1185">Reference proteome</keyword>
<dbReference type="Pfam" id="PF10256">
    <property type="entry name" value="Erf4"/>
    <property type="match status" value="1"/>
</dbReference>
<keyword evidence="5" id="KW-0256">Endoplasmic reticulum</keyword>
<name>A0A238FA69_9BASI</name>
<evidence type="ECO:0000256" key="4">
    <source>
        <dbReference type="ARBA" id="ARBA00018463"/>
    </source>
</evidence>
<feature type="compositionally biased region" description="Low complexity" evidence="7">
    <location>
        <begin position="40"/>
        <end position="51"/>
    </location>
</feature>
<dbReference type="GO" id="GO:0006612">
    <property type="term" value="P:protein targeting to membrane"/>
    <property type="evidence" value="ECO:0007669"/>
    <property type="project" value="TreeGrafter"/>
</dbReference>
<protein>
    <recommendedName>
        <fullName evidence="4">Ras modification protein ERF4</fullName>
    </recommendedName>
</protein>
<feature type="compositionally biased region" description="Polar residues" evidence="7">
    <location>
        <begin position="1"/>
        <end position="14"/>
    </location>
</feature>
<evidence type="ECO:0000313" key="10">
    <source>
        <dbReference type="Proteomes" id="UP000198372"/>
    </source>
</evidence>
<evidence type="ECO:0000256" key="6">
    <source>
        <dbReference type="ARBA" id="ARBA00023136"/>
    </source>
</evidence>